<keyword evidence="2" id="KW-1185">Reference proteome</keyword>
<dbReference type="Proteomes" id="UP000184420">
    <property type="component" value="Unassembled WGS sequence"/>
</dbReference>
<protein>
    <submittedName>
        <fullName evidence="1">Uncharacterized protein</fullName>
    </submittedName>
</protein>
<evidence type="ECO:0000313" key="1">
    <source>
        <dbReference type="EMBL" id="SHM63109.1"/>
    </source>
</evidence>
<dbReference type="STRING" id="1419482.SAMN05444266_109256"/>
<organism evidence="1 2">
    <name type="scientific">Chitinophaga jiangningensis</name>
    <dbReference type="NCBI Taxonomy" id="1419482"/>
    <lineage>
        <taxon>Bacteria</taxon>
        <taxon>Pseudomonadati</taxon>
        <taxon>Bacteroidota</taxon>
        <taxon>Chitinophagia</taxon>
        <taxon>Chitinophagales</taxon>
        <taxon>Chitinophagaceae</taxon>
        <taxon>Chitinophaga</taxon>
    </lineage>
</organism>
<accession>A0A1M7KCY3</accession>
<dbReference type="EMBL" id="FRBL01000009">
    <property type="protein sequence ID" value="SHM63109.1"/>
    <property type="molecule type" value="Genomic_DNA"/>
</dbReference>
<dbReference type="OrthoDB" id="959050at2"/>
<dbReference type="AlphaFoldDB" id="A0A1M7KCY3"/>
<evidence type="ECO:0000313" key="2">
    <source>
        <dbReference type="Proteomes" id="UP000184420"/>
    </source>
</evidence>
<name>A0A1M7KCY3_9BACT</name>
<proteinExistence type="predicted"/>
<gene>
    <name evidence="1" type="ORF">SAMN05444266_109256</name>
</gene>
<reference evidence="1 2" key="1">
    <citation type="submission" date="2016-11" db="EMBL/GenBank/DDBJ databases">
        <authorList>
            <person name="Jaros S."/>
            <person name="Januszkiewicz K."/>
            <person name="Wedrychowicz H."/>
        </authorList>
    </citation>
    <scope>NUCLEOTIDE SEQUENCE [LARGE SCALE GENOMIC DNA]</scope>
    <source>
        <strain evidence="1 2">DSM 27406</strain>
    </source>
</reference>
<sequence length="135" mass="15528">MLLVINDHKSLGLLQQEFSSNYPFLKLSFYDKPHGILEATEKSHQLSARMLVREVRNLHHSGTLTINPDDTVYSIERAFRDRFNLNVQVCRRNTFGWVQTSGSDLVTLGEQNEIGRTAVEKKSPGTRNDFLDDEY</sequence>
<dbReference type="RefSeq" id="WP_073085776.1">
    <property type="nucleotide sequence ID" value="NZ_FRBL01000009.1"/>
</dbReference>